<keyword evidence="2" id="KW-1185">Reference proteome</keyword>
<evidence type="ECO:0000313" key="2">
    <source>
        <dbReference type="Proteomes" id="UP001143981"/>
    </source>
</evidence>
<protein>
    <submittedName>
        <fullName evidence="1">Uncharacterized protein</fullName>
    </submittedName>
</protein>
<organism evidence="1 2">
    <name type="scientific">Coemansia biformis</name>
    <dbReference type="NCBI Taxonomy" id="1286918"/>
    <lineage>
        <taxon>Eukaryota</taxon>
        <taxon>Fungi</taxon>
        <taxon>Fungi incertae sedis</taxon>
        <taxon>Zoopagomycota</taxon>
        <taxon>Kickxellomycotina</taxon>
        <taxon>Kickxellomycetes</taxon>
        <taxon>Kickxellales</taxon>
        <taxon>Kickxellaceae</taxon>
        <taxon>Coemansia</taxon>
    </lineage>
</organism>
<dbReference type="OrthoDB" id="5526235at2759"/>
<gene>
    <name evidence="1" type="ORF">LPJ61_006992</name>
</gene>
<feature type="non-terminal residue" evidence="1">
    <location>
        <position position="250"/>
    </location>
</feature>
<feature type="non-terminal residue" evidence="1">
    <location>
        <position position="1"/>
    </location>
</feature>
<dbReference type="Proteomes" id="UP001143981">
    <property type="component" value="Unassembled WGS sequence"/>
</dbReference>
<proteinExistence type="predicted"/>
<dbReference type="EMBL" id="JANBOI010004122">
    <property type="protein sequence ID" value="KAJ1717971.1"/>
    <property type="molecule type" value="Genomic_DNA"/>
</dbReference>
<reference evidence="1" key="1">
    <citation type="submission" date="2022-07" db="EMBL/GenBank/DDBJ databases">
        <title>Phylogenomic reconstructions and comparative analyses of Kickxellomycotina fungi.</title>
        <authorList>
            <person name="Reynolds N.K."/>
            <person name="Stajich J.E."/>
            <person name="Barry K."/>
            <person name="Grigoriev I.V."/>
            <person name="Crous P."/>
            <person name="Smith M.E."/>
        </authorList>
    </citation>
    <scope>NUCLEOTIDE SEQUENCE</scope>
    <source>
        <strain evidence="1">BCRC 34381</strain>
    </source>
</reference>
<accession>A0A9W8CMX5</accession>
<sequence length="250" mass="27820">KYVRMNTLLNKAVKVCDTKTLETSDMETVANMMCDIIVKSDRGWSNLCPKTVALVEHLCATGGIGDNEFFVKIDDDTIADPRVEDYIKSNLSGRDVFFGWVQATRLPMTNRHLWFHGPLYGFSASILKQICQCRRPPCRKHMGEDQWTGYMLGECNITKELTEGLSFGSMFGLAASWGKRVQAELQLGQLVDQAKKQSGEVSRAYSQDIAEFAQAVKSGATKSIDELSTRIGQLKTNAEEELSSDGRDGD</sequence>
<comment type="caution">
    <text evidence="1">The sequence shown here is derived from an EMBL/GenBank/DDBJ whole genome shotgun (WGS) entry which is preliminary data.</text>
</comment>
<dbReference type="AlphaFoldDB" id="A0A9W8CMX5"/>
<name>A0A9W8CMX5_9FUNG</name>
<evidence type="ECO:0000313" key="1">
    <source>
        <dbReference type="EMBL" id="KAJ1717971.1"/>
    </source>
</evidence>